<dbReference type="KEGG" id="nhl:Nhal_3395"/>
<keyword evidence="2" id="KW-1185">Reference proteome</keyword>
<evidence type="ECO:0008006" key="3">
    <source>
        <dbReference type="Google" id="ProtNLM"/>
    </source>
</evidence>
<proteinExistence type="predicted"/>
<dbReference type="STRING" id="472759.Nhal_3395"/>
<dbReference type="AlphaFoldDB" id="D5C0V4"/>
<gene>
    <name evidence="1" type="ordered locus">Nhal_3395</name>
</gene>
<dbReference type="RefSeq" id="WP_013034276.1">
    <property type="nucleotide sequence ID" value="NC_013960.1"/>
</dbReference>
<name>D5C0V4_NITHN</name>
<sequence>MPISYNKILVYINFLWLLLVSTPVLTEEPEDLVPLPDLPSLPEQSEVIEPEIRIIQRGEDLVEEYRLNGKLYQIKVTPSIGPSYYLVDADGDGDFDKRFEGPVDSGMLIPSWVLFRW</sequence>
<dbReference type="OrthoDB" id="5296182at2"/>
<evidence type="ECO:0000313" key="1">
    <source>
        <dbReference type="EMBL" id="ADE16427.1"/>
    </source>
</evidence>
<dbReference type="eggNOG" id="ENOG5032ZXK">
    <property type="taxonomic scope" value="Bacteria"/>
</dbReference>
<dbReference type="HOGENOM" id="CLU_145353_0_1_6"/>
<dbReference type="InterPro" id="IPR021357">
    <property type="entry name" value="DUF2782"/>
</dbReference>
<dbReference type="Gene3D" id="2.20.130.30">
    <property type="entry name" value="Protein of unknown function DUF2782"/>
    <property type="match status" value="1"/>
</dbReference>
<evidence type="ECO:0000313" key="2">
    <source>
        <dbReference type="Proteomes" id="UP000001844"/>
    </source>
</evidence>
<dbReference type="Pfam" id="PF11191">
    <property type="entry name" value="DUF2782"/>
    <property type="match status" value="1"/>
</dbReference>
<protein>
    <recommendedName>
        <fullName evidence="3">DUF2782 domain-containing protein</fullName>
    </recommendedName>
</protein>
<dbReference type="Proteomes" id="UP000001844">
    <property type="component" value="Chromosome"/>
</dbReference>
<dbReference type="EMBL" id="CP001798">
    <property type="protein sequence ID" value="ADE16427.1"/>
    <property type="molecule type" value="Genomic_DNA"/>
</dbReference>
<accession>D5C0V4</accession>
<organism evidence="1 2">
    <name type="scientific">Nitrosococcus halophilus (strain Nc4)</name>
    <dbReference type="NCBI Taxonomy" id="472759"/>
    <lineage>
        <taxon>Bacteria</taxon>
        <taxon>Pseudomonadati</taxon>
        <taxon>Pseudomonadota</taxon>
        <taxon>Gammaproteobacteria</taxon>
        <taxon>Chromatiales</taxon>
        <taxon>Chromatiaceae</taxon>
        <taxon>Nitrosococcus</taxon>
    </lineage>
</organism>
<reference evidence="2" key="1">
    <citation type="submission" date="2010-04" db="EMBL/GenBank/DDBJ databases">
        <title>Complete genome sequence of Nitrosococcus halophilus Nc4, a salt-adapted, aerobic obligate ammonia-oxidizing sulfur purple bacterium.</title>
        <authorList>
            <consortium name="US DOE Joint Genome Institute"/>
            <person name="Campbell M.A."/>
            <person name="Malfatti S.A."/>
            <person name="Chain P.S.G."/>
            <person name="Heidelberg J.F."/>
            <person name="Ward B.B."/>
            <person name="Klotz M.G."/>
        </authorList>
    </citation>
    <scope>NUCLEOTIDE SEQUENCE [LARGE SCALE GENOMIC DNA]</scope>
    <source>
        <strain evidence="2">Nc4</strain>
    </source>
</reference>